<protein>
    <submittedName>
        <fullName evidence="2">Uncharacterized protein</fullName>
    </submittedName>
</protein>
<dbReference type="AlphaFoldDB" id="A0ABD3K9Q3"/>
<feature type="region of interest" description="Disordered" evidence="1">
    <location>
        <begin position="1"/>
        <end position="112"/>
    </location>
</feature>
<name>A0ABD3K9Q3_EUCGL</name>
<evidence type="ECO:0000256" key="1">
    <source>
        <dbReference type="SAM" id="MobiDB-lite"/>
    </source>
</evidence>
<gene>
    <name evidence="2" type="ORF">ACJRO7_023718</name>
</gene>
<evidence type="ECO:0000313" key="3">
    <source>
        <dbReference type="Proteomes" id="UP001634007"/>
    </source>
</evidence>
<organism evidence="2 3">
    <name type="scientific">Eucalyptus globulus</name>
    <name type="common">Tasmanian blue gum</name>
    <dbReference type="NCBI Taxonomy" id="34317"/>
    <lineage>
        <taxon>Eukaryota</taxon>
        <taxon>Viridiplantae</taxon>
        <taxon>Streptophyta</taxon>
        <taxon>Embryophyta</taxon>
        <taxon>Tracheophyta</taxon>
        <taxon>Spermatophyta</taxon>
        <taxon>Magnoliopsida</taxon>
        <taxon>eudicotyledons</taxon>
        <taxon>Gunneridae</taxon>
        <taxon>Pentapetalae</taxon>
        <taxon>rosids</taxon>
        <taxon>malvids</taxon>
        <taxon>Myrtales</taxon>
        <taxon>Myrtaceae</taxon>
        <taxon>Myrtoideae</taxon>
        <taxon>Eucalypteae</taxon>
        <taxon>Eucalyptus</taxon>
    </lineage>
</organism>
<sequence>MRLPRGEFPQGAVRKPYPQLDGAISRPAGREPIASKARRSLQLSRTDPARSQRRRRRAAGGGRRGGRAEATAAAMTGVRDYRDEVRGGVGEGARGEGRKEGRKEGGRCANSS</sequence>
<comment type="caution">
    <text evidence="2">The sequence shown here is derived from an EMBL/GenBank/DDBJ whole genome shotgun (WGS) entry which is preliminary data.</text>
</comment>
<evidence type="ECO:0000313" key="2">
    <source>
        <dbReference type="EMBL" id="KAL3734407.1"/>
    </source>
</evidence>
<feature type="compositionally biased region" description="Basic and acidic residues" evidence="1">
    <location>
        <begin position="93"/>
        <end position="106"/>
    </location>
</feature>
<reference evidence="2 3" key="1">
    <citation type="submission" date="2024-11" db="EMBL/GenBank/DDBJ databases">
        <title>Chromosome-level genome assembly of Eucalyptus globulus Labill. provides insights into its genome evolution.</title>
        <authorList>
            <person name="Li X."/>
        </authorList>
    </citation>
    <scope>NUCLEOTIDE SEQUENCE [LARGE SCALE GENOMIC DNA]</scope>
    <source>
        <strain evidence="2">CL2024</strain>
        <tissue evidence="2">Fresh tender leaves</tissue>
    </source>
</reference>
<dbReference type="Proteomes" id="UP001634007">
    <property type="component" value="Unassembled WGS sequence"/>
</dbReference>
<accession>A0ABD3K9Q3</accession>
<dbReference type="EMBL" id="JBJKBG010000006">
    <property type="protein sequence ID" value="KAL3734407.1"/>
    <property type="molecule type" value="Genomic_DNA"/>
</dbReference>
<keyword evidence="3" id="KW-1185">Reference proteome</keyword>
<proteinExistence type="predicted"/>